<evidence type="ECO:0000259" key="3">
    <source>
        <dbReference type="Pfam" id="PF02371"/>
    </source>
</evidence>
<dbReference type="EMBL" id="SLUN01000057">
    <property type="protein sequence ID" value="TCL55136.1"/>
    <property type="molecule type" value="Genomic_DNA"/>
</dbReference>
<dbReference type="RefSeq" id="WP_279388798.1">
    <property type="nucleotide sequence ID" value="NZ_SLUN01000057.1"/>
</dbReference>
<name>A0A4R1QN63_HYDET</name>
<reference evidence="4 5" key="1">
    <citation type="submission" date="2019-03" db="EMBL/GenBank/DDBJ databases">
        <title>Genomic Encyclopedia of Type Strains, Phase IV (KMG-IV): sequencing the most valuable type-strain genomes for metagenomic binning, comparative biology and taxonomic classification.</title>
        <authorList>
            <person name="Goeker M."/>
        </authorList>
    </citation>
    <scope>NUCLEOTIDE SEQUENCE [LARGE SCALE GENOMIC DNA]</scope>
    <source>
        <strain evidence="4 5">LX-B</strain>
    </source>
</reference>
<dbReference type="PANTHER" id="PTHR33055:SF15">
    <property type="entry name" value="TRANSPOSASE-RELATED"/>
    <property type="match status" value="1"/>
</dbReference>
<keyword evidence="1" id="KW-0175">Coiled coil</keyword>
<dbReference type="Proteomes" id="UP000295008">
    <property type="component" value="Unassembled WGS sequence"/>
</dbReference>
<dbReference type="Pfam" id="PF02371">
    <property type="entry name" value="Transposase_20"/>
    <property type="match status" value="1"/>
</dbReference>
<dbReference type="GO" id="GO:0004803">
    <property type="term" value="F:transposase activity"/>
    <property type="evidence" value="ECO:0007669"/>
    <property type="project" value="InterPro"/>
</dbReference>
<dbReference type="AlphaFoldDB" id="A0A4R1QN63"/>
<feature type="domain" description="Transposase IS110-like N-terminal" evidence="2">
    <location>
        <begin position="10"/>
        <end position="120"/>
    </location>
</feature>
<dbReference type="GO" id="GO:0003677">
    <property type="term" value="F:DNA binding"/>
    <property type="evidence" value="ECO:0007669"/>
    <property type="project" value="InterPro"/>
</dbReference>
<organism evidence="4 5">
    <name type="scientific">Hydrogenispora ethanolica</name>
    <dbReference type="NCBI Taxonomy" id="1082276"/>
    <lineage>
        <taxon>Bacteria</taxon>
        <taxon>Bacillati</taxon>
        <taxon>Bacillota</taxon>
        <taxon>Hydrogenispora</taxon>
    </lineage>
</organism>
<dbReference type="InterPro" id="IPR047650">
    <property type="entry name" value="Transpos_IS110"/>
</dbReference>
<feature type="domain" description="Transposase IS116/IS110/IS902 C-terminal" evidence="3">
    <location>
        <begin position="229"/>
        <end position="260"/>
    </location>
</feature>
<evidence type="ECO:0000256" key="1">
    <source>
        <dbReference type="SAM" id="Coils"/>
    </source>
</evidence>
<dbReference type="PANTHER" id="PTHR33055">
    <property type="entry name" value="TRANSPOSASE FOR INSERTION SEQUENCE ELEMENT IS1111A"/>
    <property type="match status" value="1"/>
</dbReference>
<sequence>MDHIARYNPEQEEIVFGMEATGHYWLALYSHLVSEGYTVHVINPIQSDSLRSMYIRQAKTDAVDAFIIAEVIRFGRFSETTLSEPDIVALRQLCWFRFSMVDHPSDLKRQVITALDLIFPEYETIFSDMFGRSSKELLAEFTTPEEILAIDTEKLAQLLSTTSRGRFGRCKAEEIQAKARQSFGIKHGTEAIAFQIRQLVAQIQFLEKQLAELETKIGSYYERFSCPVHTTPGVGPTLGATILGEIGDINRFSSPAKTGCVCRN</sequence>
<evidence type="ECO:0000313" key="4">
    <source>
        <dbReference type="EMBL" id="TCL55136.1"/>
    </source>
</evidence>
<comment type="caution">
    <text evidence="4">The sequence shown here is derived from an EMBL/GenBank/DDBJ whole genome shotgun (WGS) entry which is preliminary data.</text>
</comment>
<evidence type="ECO:0000259" key="2">
    <source>
        <dbReference type="Pfam" id="PF01548"/>
    </source>
</evidence>
<protein>
    <submittedName>
        <fullName evidence="4">Transposase IS116/IS110/IS902 family protein</fullName>
    </submittedName>
</protein>
<dbReference type="InterPro" id="IPR002525">
    <property type="entry name" value="Transp_IS110-like_N"/>
</dbReference>
<accession>A0A4R1QN63</accession>
<dbReference type="Pfam" id="PF01548">
    <property type="entry name" value="DEDD_Tnp_IS110"/>
    <property type="match status" value="1"/>
</dbReference>
<dbReference type="InterPro" id="IPR003346">
    <property type="entry name" value="Transposase_20"/>
</dbReference>
<gene>
    <name evidence="4" type="ORF">EDC14_10573</name>
</gene>
<evidence type="ECO:0000313" key="5">
    <source>
        <dbReference type="Proteomes" id="UP000295008"/>
    </source>
</evidence>
<feature type="coiled-coil region" evidence="1">
    <location>
        <begin position="196"/>
        <end position="223"/>
    </location>
</feature>
<dbReference type="GO" id="GO:0006313">
    <property type="term" value="P:DNA transposition"/>
    <property type="evidence" value="ECO:0007669"/>
    <property type="project" value="InterPro"/>
</dbReference>
<proteinExistence type="predicted"/>
<keyword evidence="5" id="KW-1185">Reference proteome</keyword>